<proteinExistence type="predicted"/>
<gene>
    <name evidence="3" type="ORF">D9C73_024067</name>
</gene>
<dbReference type="AlphaFoldDB" id="A0A4U5VN07"/>
<sequence length="622" mass="71465">MDTQDQLTPVELQERLQALTEENLHLRDRNERLYTKMGYLESRLGHLANSSTDLSCRLVQSEEEKLKISKELVEEKIQTNKMREQFEEDTFELKTKILNQDAVIAELEMERDKLLRELQSAEARLKVGEKSGQGLSEEYATLKTNYQALAEAHDKELAQSEELSAELLALAQAQDTLRRQLQEQQHSVKTTTQGLHGELDRVRALISSMSHNRVKLEDLAALDKEQKSMEQTLLGNQDEIRDMLGKMKNSYEEQQRKLEEKVVAMGKEHQENKRAIRNNQQELSEQSAALMCSQSHVKEVEEENSKLQLRVKELNEEYRARLVCYLQDLSEYIDGLGEDKSPPETSKMRAFVDSMLQDVRSSYRAREEQLATAARSYKKRFQKITKTHHALLIAYRRDFLVQREQIMATPGSSLDPGPPEAHFSLDPAELRDETEKELQHLRQDKARLEGQLQAAREQVGFEKERALLITRATVAEAQVSELQDYIDNHLIRSGSHLMLRRKEVLNSHRYLVRVCEPGARQPCHNWNGQALCEGVHSEGIYGNARKEEGESGSEEEKVTMSTRNVEALCQGVMGTRTCQLGIRDAKVWSWTSGSLSAGAELMERQQDAWPLSHRKMWTDHMV</sequence>
<dbReference type="EMBL" id="CM014098">
    <property type="protein sequence ID" value="TKS89937.1"/>
    <property type="molecule type" value="Genomic_DNA"/>
</dbReference>
<keyword evidence="1" id="KW-0175">Coiled coil</keyword>
<organism evidence="3 4">
    <name type="scientific">Collichthys lucidus</name>
    <name type="common">Big head croaker</name>
    <name type="synonym">Sciaena lucida</name>
    <dbReference type="NCBI Taxonomy" id="240159"/>
    <lineage>
        <taxon>Eukaryota</taxon>
        <taxon>Metazoa</taxon>
        <taxon>Chordata</taxon>
        <taxon>Craniata</taxon>
        <taxon>Vertebrata</taxon>
        <taxon>Euteleostomi</taxon>
        <taxon>Actinopterygii</taxon>
        <taxon>Neopterygii</taxon>
        <taxon>Teleostei</taxon>
        <taxon>Neoteleostei</taxon>
        <taxon>Acanthomorphata</taxon>
        <taxon>Eupercaria</taxon>
        <taxon>Sciaenidae</taxon>
        <taxon>Collichthys</taxon>
    </lineage>
</organism>
<evidence type="ECO:0000313" key="4">
    <source>
        <dbReference type="Proteomes" id="UP000298787"/>
    </source>
</evidence>
<dbReference type="STRING" id="240159.A0A4U5VN07"/>
<feature type="domain" description="DUF4472" evidence="2">
    <location>
        <begin position="61"/>
        <end position="167"/>
    </location>
</feature>
<keyword evidence="4" id="KW-1185">Reference proteome</keyword>
<accession>A0A4U5VN07</accession>
<evidence type="ECO:0000256" key="1">
    <source>
        <dbReference type="SAM" id="Coils"/>
    </source>
</evidence>
<dbReference type="InterPro" id="IPR039873">
    <property type="entry name" value="CCDC78"/>
</dbReference>
<feature type="coiled-coil region" evidence="1">
    <location>
        <begin position="241"/>
        <end position="317"/>
    </location>
</feature>
<name>A0A4U5VN07_COLLU</name>
<dbReference type="PANTHER" id="PTHR22106">
    <property type="entry name" value="COILED-COIL DOMAIN-CONTAINING PROTEIN 78"/>
    <property type="match status" value="1"/>
</dbReference>
<dbReference type="PANTHER" id="PTHR22106:SF5">
    <property type="entry name" value="COILED-COIL DOMAIN-CONTAINING PROTEIN 78"/>
    <property type="match status" value="1"/>
</dbReference>
<reference evidence="3 4" key="1">
    <citation type="submission" date="2019-01" db="EMBL/GenBank/DDBJ databases">
        <title>Genome Assembly of Collichthys lucidus.</title>
        <authorList>
            <person name="Cai M."/>
            <person name="Xiao S."/>
        </authorList>
    </citation>
    <scope>NUCLEOTIDE SEQUENCE [LARGE SCALE GENOMIC DNA]</scope>
    <source>
        <strain evidence="3">JT15FE1705JMU</strain>
        <tissue evidence="3">Muscle</tissue>
    </source>
</reference>
<feature type="coiled-coil region" evidence="1">
    <location>
        <begin position="431"/>
        <end position="465"/>
    </location>
</feature>
<evidence type="ECO:0000259" key="2">
    <source>
        <dbReference type="Pfam" id="PF14739"/>
    </source>
</evidence>
<dbReference type="Pfam" id="PF14739">
    <property type="entry name" value="DUF4472"/>
    <property type="match status" value="1"/>
</dbReference>
<dbReference type="GO" id="GO:0005737">
    <property type="term" value="C:cytoplasm"/>
    <property type="evidence" value="ECO:0007669"/>
    <property type="project" value="TreeGrafter"/>
</dbReference>
<protein>
    <submittedName>
        <fullName evidence="3">Coiled-coil domain-containing protein 78 xCCDC78</fullName>
    </submittedName>
</protein>
<dbReference type="InterPro" id="IPR029329">
    <property type="entry name" value="DUF4472"/>
</dbReference>
<feature type="coiled-coil region" evidence="1">
    <location>
        <begin position="97"/>
        <end position="131"/>
    </location>
</feature>
<evidence type="ECO:0000313" key="3">
    <source>
        <dbReference type="EMBL" id="TKS89937.1"/>
    </source>
</evidence>
<dbReference type="Proteomes" id="UP000298787">
    <property type="component" value="Chromosome 21"/>
</dbReference>